<dbReference type="AlphaFoldDB" id="A0A1H7ZTT7"/>
<evidence type="ECO:0000256" key="2">
    <source>
        <dbReference type="SAM" id="MobiDB-lite"/>
    </source>
</evidence>
<organism evidence="3 4">
    <name type="scientific">Hydrogenoanaerobacterium saccharovorans</name>
    <dbReference type="NCBI Taxonomy" id="474960"/>
    <lineage>
        <taxon>Bacteria</taxon>
        <taxon>Bacillati</taxon>
        <taxon>Bacillota</taxon>
        <taxon>Clostridia</taxon>
        <taxon>Eubacteriales</taxon>
        <taxon>Oscillospiraceae</taxon>
        <taxon>Hydrogenoanaerobacterium</taxon>
    </lineage>
</organism>
<dbReference type="Pfam" id="PF05130">
    <property type="entry name" value="FlgN"/>
    <property type="match status" value="1"/>
</dbReference>
<dbReference type="InterPro" id="IPR007809">
    <property type="entry name" value="FlgN-like"/>
</dbReference>
<dbReference type="Proteomes" id="UP000199158">
    <property type="component" value="Unassembled WGS sequence"/>
</dbReference>
<reference evidence="3 4" key="1">
    <citation type="submission" date="2016-10" db="EMBL/GenBank/DDBJ databases">
        <authorList>
            <person name="de Groot N.N."/>
        </authorList>
    </citation>
    <scope>NUCLEOTIDE SEQUENCE [LARGE SCALE GENOMIC DNA]</scope>
    <source>
        <strain evidence="3 4">CGMCC 1.5070</strain>
    </source>
</reference>
<proteinExistence type="predicted"/>
<sequence>MGSKQELLDFLYEYAGFFTEMEQTETQKLDNLLSRQLERIEHSIAVQQAMDKRLENLEKKRVDLQIKLGFDGMTFTRLIQEFPEENRAELKRLFERIQKSLDNIKYLNQKSMKVAESKLEEIGSTPIKTSANISQYNGYTAKGKMKSSSPSILETKV</sequence>
<name>A0A1H7ZTT7_9FIRM</name>
<evidence type="ECO:0000313" key="4">
    <source>
        <dbReference type="Proteomes" id="UP000199158"/>
    </source>
</evidence>
<dbReference type="OrthoDB" id="1955083at2"/>
<dbReference type="STRING" id="474960.SAMN05216180_0904"/>
<protein>
    <submittedName>
        <fullName evidence="3">FlgN protein</fullName>
    </submittedName>
</protein>
<accession>A0A1H7ZTT7</accession>
<evidence type="ECO:0000313" key="3">
    <source>
        <dbReference type="EMBL" id="SEM62052.1"/>
    </source>
</evidence>
<dbReference type="RefSeq" id="WP_092752071.1">
    <property type="nucleotide sequence ID" value="NZ_FOCG01000001.1"/>
</dbReference>
<keyword evidence="1" id="KW-1005">Bacterial flagellum biogenesis</keyword>
<evidence type="ECO:0000256" key="1">
    <source>
        <dbReference type="ARBA" id="ARBA00022795"/>
    </source>
</evidence>
<dbReference type="EMBL" id="FOCG01000001">
    <property type="protein sequence ID" value="SEM62052.1"/>
    <property type="molecule type" value="Genomic_DNA"/>
</dbReference>
<feature type="compositionally biased region" description="Polar residues" evidence="2">
    <location>
        <begin position="146"/>
        <end position="157"/>
    </location>
</feature>
<dbReference type="GO" id="GO:0044780">
    <property type="term" value="P:bacterial-type flagellum assembly"/>
    <property type="evidence" value="ECO:0007669"/>
    <property type="project" value="InterPro"/>
</dbReference>
<dbReference type="SUPFAM" id="SSF140566">
    <property type="entry name" value="FlgN-like"/>
    <property type="match status" value="1"/>
</dbReference>
<dbReference type="Gene3D" id="1.20.58.300">
    <property type="entry name" value="FlgN-like"/>
    <property type="match status" value="1"/>
</dbReference>
<gene>
    <name evidence="3" type="ORF">SAMN05216180_0904</name>
</gene>
<dbReference type="InterPro" id="IPR036679">
    <property type="entry name" value="FlgN-like_sf"/>
</dbReference>
<feature type="region of interest" description="Disordered" evidence="2">
    <location>
        <begin position="138"/>
        <end position="157"/>
    </location>
</feature>
<keyword evidence="4" id="KW-1185">Reference proteome</keyword>